<dbReference type="CDD" id="cd00761">
    <property type="entry name" value="Glyco_tranf_GTA_type"/>
    <property type="match status" value="1"/>
</dbReference>
<accession>W9UU66</accession>
<reference evidence="4" key="1">
    <citation type="submission" date="2012-11" db="EMBL/GenBank/DDBJ databases">
        <authorList>
            <person name="Singh A."/>
            <person name="Pinnaka A.K."/>
            <person name="Vaidya B."/>
        </authorList>
    </citation>
    <scope>NUCLEOTIDE SEQUENCE [LARGE SCALE GENOMIC DNA]</scope>
    <source>
        <strain evidence="4">AK23</strain>
    </source>
</reference>
<comment type="caution">
    <text evidence="3">The sequence shown here is derived from an EMBL/GenBank/DDBJ whole genome shotgun (WGS) entry which is preliminary data.</text>
</comment>
<dbReference type="InterPro" id="IPR011990">
    <property type="entry name" value="TPR-like_helical_dom_sf"/>
</dbReference>
<gene>
    <name evidence="3" type="primary">hyaD_2</name>
    <name evidence="3" type="ORF">D791_02470</name>
</gene>
<keyword evidence="3" id="KW-0808">Transferase</keyword>
<dbReference type="STRING" id="1229521.D791_02470"/>
<dbReference type="InterPro" id="IPR019734">
    <property type="entry name" value="TPR_rpt"/>
</dbReference>
<dbReference type="SUPFAM" id="SSF53448">
    <property type="entry name" value="Nucleotide-diphospho-sugar transferases"/>
    <property type="match status" value="1"/>
</dbReference>
<dbReference type="PANTHER" id="PTHR22916">
    <property type="entry name" value="GLYCOSYLTRANSFERASE"/>
    <property type="match status" value="1"/>
</dbReference>
<name>W9UU66_9GAMM</name>
<dbReference type="GO" id="GO:0050501">
    <property type="term" value="F:hyaluronan synthase activity"/>
    <property type="evidence" value="ECO:0007669"/>
    <property type="project" value="UniProtKB-EC"/>
</dbReference>
<dbReference type="EMBL" id="AONB01000012">
    <property type="protein sequence ID" value="EXJ10639.1"/>
    <property type="molecule type" value="Genomic_DNA"/>
</dbReference>
<feature type="repeat" description="TPR" evidence="1">
    <location>
        <begin position="2"/>
        <end position="35"/>
    </location>
</feature>
<dbReference type="Gene3D" id="3.90.550.10">
    <property type="entry name" value="Spore Coat Polysaccharide Biosynthesis Protein SpsA, Chain A"/>
    <property type="match status" value="1"/>
</dbReference>
<evidence type="ECO:0000313" key="4">
    <source>
        <dbReference type="Proteomes" id="UP000019464"/>
    </source>
</evidence>
<evidence type="ECO:0000259" key="2">
    <source>
        <dbReference type="Pfam" id="PF00535"/>
    </source>
</evidence>
<dbReference type="PROSITE" id="PS50005">
    <property type="entry name" value="TPR"/>
    <property type="match status" value="1"/>
</dbReference>
<protein>
    <submittedName>
        <fullName evidence="3">Hyaluronan synthase</fullName>
        <ecNumber evidence="3">2.4.1.212</ecNumber>
    </submittedName>
</protein>
<dbReference type="Gene3D" id="1.25.40.10">
    <property type="entry name" value="Tetratricopeptide repeat domain"/>
    <property type="match status" value="1"/>
</dbReference>
<keyword evidence="1" id="KW-0802">TPR repeat</keyword>
<dbReference type="AlphaFoldDB" id="W9UU66"/>
<sequence length="683" mass="79012">MTKCSFSEGNLYYRQGEYTKALNSYTQSVIELPSFKYSYTNFSFAAMRSNVRADDIHLLLRSMYSFPIDLENDYALIKKSKLVNGKWYREEYREFLPKGVDPILHYMVIGWRLGFNPCKRFDTIFYLQNYALDVNQNPLVHYLKEGKRKGYKIKGAESNLTNNLSVQLWNGHSISALKELEKVYKDTDSKEESRWWAMWHTARWLYFCGEIEKALEFACEMQGLVSANKSRKETVYLSFFCLMSLGRPKDAYQVLKAYIDLHPKDADAHFALSNSLDRDIDRLEMINHALSIHGFSKIRIKDETKPLSIANVRGEPLPVIKGSKKVSIIMPIYSAGEQVRIAIESLLEQSYDNIEIIAVDDCSPDNTFEILKALEKEDPRIKAIQPPVNGGAYAARNFGLKFATGELLTTHDSDDWSHPQKIATQVAFLETHPEVKGCSAHWIRAQQNLLFTQNWRPNNCLTHWSQSSFMFHRDVLDTIGEWDHVRIGGDTEYIWRMQAHYGKKAFAKIFDDTPLAFALDEESSLTRTKATHVRTVYFGLRHIYREICAWWHASNEKLNINDAKKNRAFPAPRSMFERSDDPLKFDIVIAGDFSRLEDCKKVVKHLATNPKQKVALFHWPSFHKAPESLCTLYFEQLEQGKVEPVVMGQIVECNEYRITDKSLIDYPLDGYPDFIGFKMWGVI</sequence>
<evidence type="ECO:0000313" key="3">
    <source>
        <dbReference type="EMBL" id="EXJ10639.1"/>
    </source>
</evidence>
<dbReference type="SUPFAM" id="SSF48452">
    <property type="entry name" value="TPR-like"/>
    <property type="match status" value="1"/>
</dbReference>
<keyword evidence="4" id="KW-1185">Reference proteome</keyword>
<dbReference type="Pfam" id="PF00535">
    <property type="entry name" value="Glycos_transf_2"/>
    <property type="match status" value="1"/>
</dbReference>
<evidence type="ECO:0000256" key="1">
    <source>
        <dbReference type="PROSITE-ProRule" id="PRU00339"/>
    </source>
</evidence>
<dbReference type="InterPro" id="IPR029044">
    <property type="entry name" value="Nucleotide-diphossugar_trans"/>
</dbReference>
<dbReference type="Proteomes" id="UP000019464">
    <property type="component" value="Unassembled WGS sequence"/>
</dbReference>
<feature type="domain" description="Glycosyltransferase 2-like" evidence="2">
    <location>
        <begin position="327"/>
        <end position="437"/>
    </location>
</feature>
<dbReference type="EC" id="2.4.1.212" evidence="3"/>
<proteinExistence type="predicted"/>
<dbReference type="PATRIC" id="fig|1229521.3.peg.2499"/>
<organism evidence="3 4">
    <name type="scientific">Nitrincola nitratireducens</name>
    <dbReference type="NCBI Taxonomy" id="1229521"/>
    <lineage>
        <taxon>Bacteria</taxon>
        <taxon>Pseudomonadati</taxon>
        <taxon>Pseudomonadota</taxon>
        <taxon>Gammaproteobacteria</taxon>
        <taxon>Oceanospirillales</taxon>
        <taxon>Oceanospirillaceae</taxon>
        <taxon>Nitrincola</taxon>
    </lineage>
</organism>
<dbReference type="InterPro" id="IPR001173">
    <property type="entry name" value="Glyco_trans_2-like"/>
</dbReference>
<reference evidence="3 4" key="2">
    <citation type="journal article" date="2015" name="Syst. Appl. Microbiol.">
        <title>Nitrincola nitratireducens sp. nov. isolated from a haloalkaline crater lake.</title>
        <authorList>
            <person name="Singh A."/>
            <person name="Vaidya B."/>
            <person name="Tanuku N.R."/>
            <person name="Pinnaka A.K."/>
        </authorList>
    </citation>
    <scope>NUCLEOTIDE SEQUENCE [LARGE SCALE GENOMIC DNA]</scope>
    <source>
        <strain evidence="3 4">AK23</strain>
    </source>
</reference>
<dbReference type="PANTHER" id="PTHR22916:SF3">
    <property type="entry name" value="UDP-GLCNAC:BETAGAL BETA-1,3-N-ACETYLGLUCOSAMINYLTRANSFERASE-LIKE PROTEIN 1"/>
    <property type="match status" value="1"/>
</dbReference>
<keyword evidence="3" id="KW-0328">Glycosyltransferase</keyword>